<keyword evidence="2" id="KW-0150">Chloroplast</keyword>
<proteinExistence type="inferred from homology"/>
<evidence type="ECO:0000256" key="3">
    <source>
        <dbReference type="ARBA" id="ARBA00022640"/>
    </source>
</evidence>
<dbReference type="PANTHER" id="PTHR34113">
    <property type="entry name" value="INACTIVE PURPLE ACID PHOSPHATASE-LIKE PROTEIN"/>
    <property type="match status" value="1"/>
</dbReference>
<organism evidence="6 7">
    <name type="scientific">Sphagnum troendelagicum</name>
    <dbReference type="NCBI Taxonomy" id="128251"/>
    <lineage>
        <taxon>Eukaryota</taxon>
        <taxon>Viridiplantae</taxon>
        <taxon>Streptophyta</taxon>
        <taxon>Embryophyta</taxon>
        <taxon>Bryophyta</taxon>
        <taxon>Sphagnophytina</taxon>
        <taxon>Sphagnopsida</taxon>
        <taxon>Sphagnales</taxon>
        <taxon>Sphagnaceae</taxon>
        <taxon>Sphagnum</taxon>
    </lineage>
</organism>
<dbReference type="EMBL" id="OZ019902">
    <property type="protein sequence ID" value="CAK9194438.1"/>
    <property type="molecule type" value="Genomic_DNA"/>
</dbReference>
<gene>
    <name evidence="6" type="ORF">CSSPTR1EN2_LOCUS2526</name>
</gene>
<dbReference type="InterPro" id="IPR052495">
    <property type="entry name" value="Alpha-glucan_binding_chloro"/>
</dbReference>
<comment type="similarity">
    <text evidence="5">Belongs to the ESV1 family.</text>
</comment>
<evidence type="ECO:0000256" key="4">
    <source>
        <dbReference type="ARBA" id="ARBA00022946"/>
    </source>
</evidence>
<keyword evidence="4" id="KW-0809">Transit peptide</keyword>
<sequence length="577" mass="65320">MAVKICGTSSSSSGLFFRSTQSSSSSSSSQSSISSLILQSASTSSPATFASSGLESNRSLCSIASCKLFCTLALRNTTSCSSRRKLSWLEEERFPSKEFGPGCHRWKPSTPGCLPHRWKQMTTSSSQQENGCCLEELQHISRVSCTVKFRDGIWEMHRRGLRILHRFSRRRTTVGICSSSLETHKPSTTDVQCPIQGFKEYGWNSGEPAASLLSKTRSDVGCTLRTSCQKLQMTCYFQKPKNSQLAPAPVITSARPRRMVDLDELPNRYIQRQCVPESRVTPPKRDTGIASEKEWGIDFNNERINESGVNKDGTSWYRESGQDLGENGYRCRWTVMGGRSADGSTEWKEAWWEKSDWTGYKELGAEKSGKNAQGDTWWETWQEVLRQDELSNLAWIEKSAQKQATSGTGTAGWYEKWWEKYNAKGWSEKGAQKYGKLDDQDWWERWGEQYDGRGAVLKWTDKWAETDTGAKWGDKWEERFDHGVGTRQGETWNNNTEGERWSRTWGEEHYGNGKVHKYGKSTSGESWDSIVEEATYYQAEPHYQWADAVGNSAQLLAIQTLERPPGSFPNIIGGTDQ</sequence>
<evidence type="ECO:0000313" key="7">
    <source>
        <dbReference type="Proteomes" id="UP001497512"/>
    </source>
</evidence>
<dbReference type="Proteomes" id="UP001497512">
    <property type="component" value="Chromosome 10"/>
</dbReference>
<evidence type="ECO:0000256" key="1">
    <source>
        <dbReference type="ARBA" id="ARBA00004470"/>
    </source>
</evidence>
<name>A0ABP0TEF1_9BRYO</name>
<keyword evidence="7" id="KW-1185">Reference proteome</keyword>
<dbReference type="PANTHER" id="PTHR34113:SF3">
    <property type="entry name" value="PROTEIN EARLY STARVATION 1, CHLOROPLASTIC"/>
    <property type="match status" value="1"/>
</dbReference>
<evidence type="ECO:0008006" key="8">
    <source>
        <dbReference type="Google" id="ProtNLM"/>
    </source>
</evidence>
<evidence type="ECO:0000256" key="5">
    <source>
        <dbReference type="ARBA" id="ARBA00038237"/>
    </source>
</evidence>
<protein>
    <recommendedName>
        <fullName evidence="8">Inactive purple acid phosphatase-like protein</fullName>
    </recommendedName>
</protein>
<keyword evidence="3" id="KW-0934">Plastid</keyword>
<reference evidence="6" key="1">
    <citation type="submission" date="2024-02" db="EMBL/GenBank/DDBJ databases">
        <authorList>
            <consortium name="ELIXIR-Norway"/>
            <consortium name="Elixir Norway"/>
        </authorList>
    </citation>
    <scope>NUCLEOTIDE SEQUENCE</scope>
</reference>
<evidence type="ECO:0000256" key="2">
    <source>
        <dbReference type="ARBA" id="ARBA00022528"/>
    </source>
</evidence>
<accession>A0ABP0TEF1</accession>
<evidence type="ECO:0000313" key="6">
    <source>
        <dbReference type="EMBL" id="CAK9194438.1"/>
    </source>
</evidence>
<comment type="subcellular location">
    <subcellularLocation>
        <location evidence="1">Plastid</location>
        <location evidence="1">Chloroplast stroma</location>
    </subcellularLocation>
</comment>